<evidence type="ECO:0000313" key="2">
    <source>
        <dbReference type="Proteomes" id="UP000827092"/>
    </source>
</evidence>
<keyword evidence="2" id="KW-1185">Reference proteome</keyword>
<evidence type="ECO:0000313" key="1">
    <source>
        <dbReference type="EMBL" id="KAG8182432.1"/>
    </source>
</evidence>
<name>A0AAV6UDY8_9ARAC</name>
<organism evidence="1 2">
    <name type="scientific">Oedothorax gibbosus</name>
    <dbReference type="NCBI Taxonomy" id="931172"/>
    <lineage>
        <taxon>Eukaryota</taxon>
        <taxon>Metazoa</taxon>
        <taxon>Ecdysozoa</taxon>
        <taxon>Arthropoda</taxon>
        <taxon>Chelicerata</taxon>
        <taxon>Arachnida</taxon>
        <taxon>Araneae</taxon>
        <taxon>Araneomorphae</taxon>
        <taxon>Entelegynae</taxon>
        <taxon>Araneoidea</taxon>
        <taxon>Linyphiidae</taxon>
        <taxon>Erigoninae</taxon>
        <taxon>Oedothorax</taxon>
    </lineage>
</organism>
<dbReference type="Gene3D" id="2.10.80.10">
    <property type="entry name" value="Lipase, subunit A"/>
    <property type="match status" value="1"/>
</dbReference>
<dbReference type="AlphaFoldDB" id="A0AAV6UDY8"/>
<sequence length="132" mass="14307">MGTESAAAKDFRRGSRSDSSFKTIKMRVILACLVASLLVMATSAALTCFGDETKCAEDECCIQLGNTFAGICRKRHVADEVCEMKPIKNLLKKHVYKVRCPCIEGLQCVGKEGLIGKIAGKCQSDSGEQPEE</sequence>
<proteinExistence type="predicted"/>
<reference evidence="1 2" key="1">
    <citation type="journal article" date="2022" name="Nat. Ecol. Evol.">
        <title>A masculinizing supergene underlies an exaggerated male reproductive morph in a spider.</title>
        <authorList>
            <person name="Hendrickx F."/>
            <person name="De Corte Z."/>
            <person name="Sonet G."/>
            <person name="Van Belleghem S.M."/>
            <person name="Kostlbacher S."/>
            <person name="Vangestel C."/>
        </authorList>
    </citation>
    <scope>NUCLEOTIDE SEQUENCE [LARGE SCALE GENOMIC DNA]</scope>
    <source>
        <strain evidence="1">W744_W776</strain>
    </source>
</reference>
<dbReference type="EMBL" id="JAFNEN010000463">
    <property type="protein sequence ID" value="KAG8182432.1"/>
    <property type="molecule type" value="Genomic_DNA"/>
</dbReference>
<accession>A0AAV6UDY8</accession>
<protein>
    <recommendedName>
        <fullName evidence="3">Prokineticin domain-containing protein</fullName>
    </recommendedName>
</protein>
<dbReference type="Proteomes" id="UP000827092">
    <property type="component" value="Unassembled WGS sequence"/>
</dbReference>
<gene>
    <name evidence="1" type="ORF">JTE90_018315</name>
</gene>
<evidence type="ECO:0008006" key="3">
    <source>
        <dbReference type="Google" id="ProtNLM"/>
    </source>
</evidence>
<comment type="caution">
    <text evidence="1">The sequence shown here is derived from an EMBL/GenBank/DDBJ whole genome shotgun (WGS) entry which is preliminary data.</text>
</comment>